<dbReference type="GO" id="GO:0005634">
    <property type="term" value="C:nucleus"/>
    <property type="evidence" value="ECO:0007669"/>
    <property type="project" value="UniProtKB-SubCell"/>
</dbReference>
<evidence type="ECO:0000259" key="8">
    <source>
        <dbReference type="PROSITE" id="PS50090"/>
    </source>
</evidence>
<dbReference type="PROSITE" id="PS51294">
    <property type="entry name" value="HTH_MYB"/>
    <property type="match status" value="3"/>
</dbReference>
<name>A0A833VJA4_9POAL</name>
<feature type="compositionally biased region" description="Low complexity" evidence="7">
    <location>
        <begin position="214"/>
        <end position="227"/>
    </location>
</feature>
<dbReference type="FunFam" id="1.10.10.60:FF:000016">
    <property type="entry name" value="Transcriptional activator Myb isoform A"/>
    <property type="match status" value="1"/>
</dbReference>
<keyword evidence="11" id="KW-1185">Reference proteome</keyword>
<dbReference type="InterPro" id="IPR009057">
    <property type="entry name" value="Homeodomain-like_sf"/>
</dbReference>
<dbReference type="Gene3D" id="1.10.10.60">
    <property type="entry name" value="Homeodomain-like"/>
    <property type="match status" value="3"/>
</dbReference>
<dbReference type="Pfam" id="PF00249">
    <property type="entry name" value="Myb_DNA-binding"/>
    <property type="match status" value="1"/>
</dbReference>
<dbReference type="SMART" id="SM00717">
    <property type="entry name" value="SANT"/>
    <property type="match status" value="3"/>
</dbReference>
<dbReference type="SUPFAM" id="SSF46689">
    <property type="entry name" value="Homeodomain-like"/>
    <property type="match status" value="2"/>
</dbReference>
<feature type="domain" description="HTH myb-type" evidence="9">
    <location>
        <begin position="130"/>
        <end position="180"/>
    </location>
</feature>
<evidence type="ECO:0000313" key="11">
    <source>
        <dbReference type="Proteomes" id="UP000623129"/>
    </source>
</evidence>
<keyword evidence="3" id="KW-0805">Transcription regulation</keyword>
<feature type="compositionally biased region" description="Polar residues" evidence="7">
    <location>
        <begin position="382"/>
        <end position="394"/>
    </location>
</feature>
<dbReference type="Proteomes" id="UP000623129">
    <property type="component" value="Unassembled WGS sequence"/>
</dbReference>
<evidence type="ECO:0000256" key="5">
    <source>
        <dbReference type="ARBA" id="ARBA00023163"/>
    </source>
</evidence>
<protein>
    <submittedName>
        <fullName evidence="10">Transcription factor</fullName>
    </submittedName>
</protein>
<comment type="caution">
    <text evidence="10">The sequence shown here is derived from an EMBL/GenBank/DDBJ whole genome shotgun (WGS) entry which is preliminary data.</text>
</comment>
<dbReference type="PANTHER" id="PTHR45614">
    <property type="entry name" value="MYB PROTEIN-RELATED"/>
    <property type="match status" value="1"/>
</dbReference>
<evidence type="ECO:0000259" key="9">
    <source>
        <dbReference type="PROSITE" id="PS51294"/>
    </source>
</evidence>
<evidence type="ECO:0000256" key="7">
    <source>
        <dbReference type="SAM" id="MobiDB-lite"/>
    </source>
</evidence>
<keyword evidence="2" id="KW-0677">Repeat</keyword>
<feature type="compositionally biased region" description="Basic and acidic residues" evidence="7">
    <location>
        <begin position="294"/>
        <end position="304"/>
    </location>
</feature>
<dbReference type="OrthoDB" id="2143914at2759"/>
<evidence type="ECO:0000256" key="6">
    <source>
        <dbReference type="ARBA" id="ARBA00023242"/>
    </source>
</evidence>
<keyword evidence="4" id="KW-0238">DNA-binding</keyword>
<keyword evidence="5" id="KW-0804">Transcription</keyword>
<feature type="domain" description="Myb-like" evidence="8">
    <location>
        <begin position="22"/>
        <end position="73"/>
    </location>
</feature>
<keyword evidence="6" id="KW-0539">Nucleus</keyword>
<evidence type="ECO:0000256" key="3">
    <source>
        <dbReference type="ARBA" id="ARBA00023015"/>
    </source>
</evidence>
<accession>A0A833VJA4</accession>
<dbReference type="PROSITE" id="PS50090">
    <property type="entry name" value="MYB_LIKE"/>
    <property type="match status" value="3"/>
</dbReference>
<feature type="domain" description="Myb-like" evidence="8">
    <location>
        <begin position="126"/>
        <end position="176"/>
    </location>
</feature>
<proteinExistence type="predicted"/>
<feature type="domain" description="HTH myb-type" evidence="9">
    <location>
        <begin position="26"/>
        <end position="73"/>
    </location>
</feature>
<dbReference type="GO" id="GO:0000981">
    <property type="term" value="F:DNA-binding transcription factor activity, RNA polymerase II-specific"/>
    <property type="evidence" value="ECO:0007669"/>
    <property type="project" value="TreeGrafter"/>
</dbReference>
<feature type="domain" description="Myb-like" evidence="8">
    <location>
        <begin position="74"/>
        <end position="125"/>
    </location>
</feature>
<feature type="domain" description="HTH myb-type" evidence="9">
    <location>
        <begin position="74"/>
        <end position="129"/>
    </location>
</feature>
<evidence type="ECO:0000313" key="10">
    <source>
        <dbReference type="EMBL" id="KAF3328725.1"/>
    </source>
</evidence>
<dbReference type="EMBL" id="SWLB01000015">
    <property type="protein sequence ID" value="KAF3328725.1"/>
    <property type="molecule type" value="Genomic_DNA"/>
</dbReference>
<dbReference type="InterPro" id="IPR017930">
    <property type="entry name" value="Myb_dom"/>
</dbReference>
<dbReference type="AlphaFoldDB" id="A0A833VJA4"/>
<organism evidence="10 11">
    <name type="scientific">Carex littledalei</name>
    <dbReference type="NCBI Taxonomy" id="544730"/>
    <lineage>
        <taxon>Eukaryota</taxon>
        <taxon>Viridiplantae</taxon>
        <taxon>Streptophyta</taxon>
        <taxon>Embryophyta</taxon>
        <taxon>Tracheophyta</taxon>
        <taxon>Spermatophyta</taxon>
        <taxon>Magnoliopsida</taxon>
        <taxon>Liliopsida</taxon>
        <taxon>Poales</taxon>
        <taxon>Cyperaceae</taxon>
        <taxon>Cyperoideae</taxon>
        <taxon>Cariceae</taxon>
        <taxon>Carex</taxon>
        <taxon>Carex subgen. Euthyceras</taxon>
    </lineage>
</organism>
<dbReference type="GO" id="GO:0000978">
    <property type="term" value="F:RNA polymerase II cis-regulatory region sequence-specific DNA binding"/>
    <property type="evidence" value="ECO:0007669"/>
    <property type="project" value="TreeGrafter"/>
</dbReference>
<evidence type="ECO:0000256" key="2">
    <source>
        <dbReference type="ARBA" id="ARBA00022737"/>
    </source>
</evidence>
<reference evidence="10" key="1">
    <citation type="submission" date="2020-01" db="EMBL/GenBank/DDBJ databases">
        <title>Genome sequence of Kobresia littledalei, the first chromosome-level genome in the family Cyperaceae.</title>
        <authorList>
            <person name="Qu G."/>
        </authorList>
    </citation>
    <scope>NUCLEOTIDE SEQUENCE</scope>
    <source>
        <strain evidence="10">C.B.Clarke</strain>
        <tissue evidence="10">Leaf</tissue>
    </source>
</reference>
<dbReference type="InterPro" id="IPR001005">
    <property type="entry name" value="SANT/Myb"/>
</dbReference>
<feature type="region of interest" description="Disordered" evidence="7">
    <location>
        <begin position="290"/>
        <end position="334"/>
    </location>
</feature>
<feature type="region of interest" description="Disordered" evidence="7">
    <location>
        <begin position="210"/>
        <end position="230"/>
    </location>
</feature>
<dbReference type="PANTHER" id="PTHR45614:SF266">
    <property type="entry name" value="TRANSCRIPTION FACTOR MYB3R-4"/>
    <property type="match status" value="1"/>
</dbReference>
<dbReference type="InterPro" id="IPR050560">
    <property type="entry name" value="MYB_TF"/>
</dbReference>
<dbReference type="Pfam" id="PF13921">
    <property type="entry name" value="Myb_DNA-bind_6"/>
    <property type="match status" value="1"/>
</dbReference>
<evidence type="ECO:0000256" key="1">
    <source>
        <dbReference type="ARBA" id="ARBA00004123"/>
    </source>
</evidence>
<dbReference type="FunFam" id="1.10.10.60:FF:000010">
    <property type="entry name" value="Transcriptional activator Myb isoform A"/>
    <property type="match status" value="1"/>
</dbReference>
<feature type="region of interest" description="Disordered" evidence="7">
    <location>
        <begin position="346"/>
        <end position="394"/>
    </location>
</feature>
<dbReference type="CDD" id="cd00167">
    <property type="entry name" value="SANT"/>
    <property type="match status" value="3"/>
</dbReference>
<sequence>MKAATLPRPSATPPTGSLKRTTGPARRSHWTPEEDEILSRCVHQFEGKSWKKIAEFLPGRNKVQCLHRWQKVLDPELVKGSWSKKEDGIIVEMVHKYGPKKWSTIAQALPGRIGKQCRERWYNHLNPSIKKEAWTQEEEITLINAHAMLGNKWVELTKCLPGRCENSIKNHWNCSVKNKVNLYAAMGLLEYPPPLPLPCTEKENTLHPPVQEIPNSNNPSSSCLNPPQGSQGRGMLFSPSMAMSSPPFVSYDYVNSGDVLQEEYSPLGIRQWIASSDLYSPDSSQVWCMQSASSEKKSSPEELLKSAAKTKSFNSKRRQGMLFSPSPLQDKRGNALHTKGTELEIDTTALQDNPPDKENIPPDSDPGSGSKTSPINIPEGATETSGGVSDSNGISCTLKKRKRKYIPGSGSGGTNSTAIEELQLFADALLAEDPDFFREESVLIENFQDQRWFSPAKLLKKS</sequence>
<feature type="region of interest" description="Disordered" evidence="7">
    <location>
        <begin position="1"/>
        <end position="30"/>
    </location>
</feature>
<gene>
    <name evidence="10" type="ORF">FCM35_KLT05803</name>
</gene>
<comment type="subcellular location">
    <subcellularLocation>
        <location evidence="1">Nucleus</location>
    </subcellularLocation>
</comment>
<evidence type="ECO:0000256" key="4">
    <source>
        <dbReference type="ARBA" id="ARBA00023125"/>
    </source>
</evidence>